<accession>A0ABQ7FPV9</accession>
<sequence length="271" mass="30396">MVEKNASSGTLRYFGSQMRLWRQRAGMSRERLAEELGYSVETISSVEQGRRIPQPSVIEAMDDVLGAGGLLKGGAPFLVREKYPDWFQDYARYEAQAVWLDIYENHVIPGLLQTEDYARAVFRSSSPPLDDAEIERRVESRLSRQSLLNRAPTAALGFVIEAVALHRPIGGASVMRQQLSKLVECAELRNVAIQIMPTERESHAGLAGAMYLLETPEQQQLAYTEGQGDCSFLVSDRKMVSELRQRYGTIRAQALTPEDSMSLLERLLGEQ</sequence>
<dbReference type="Gene3D" id="1.10.260.40">
    <property type="entry name" value="lambda repressor-like DNA-binding domains"/>
    <property type="match status" value="1"/>
</dbReference>
<dbReference type="Pfam" id="PF13560">
    <property type="entry name" value="HTH_31"/>
    <property type="match status" value="1"/>
</dbReference>
<proteinExistence type="predicted"/>
<reference evidence="2 3" key="1">
    <citation type="submission" date="2019-10" db="EMBL/GenBank/DDBJ databases">
        <title>Streptomyces tenebrisbrunneis sp.nov., an endogenous actinomycete isolated from of Lycium ruthenicum.</title>
        <authorList>
            <person name="Ma L."/>
        </authorList>
    </citation>
    <scope>NUCLEOTIDE SEQUENCE [LARGE SCALE GENOMIC DNA]</scope>
    <source>
        <strain evidence="2 3">TRM 66187</strain>
    </source>
</reference>
<feature type="domain" description="HTH cro/C1-type" evidence="1">
    <location>
        <begin position="18"/>
        <end position="71"/>
    </location>
</feature>
<dbReference type="EMBL" id="WHPN01000025">
    <property type="protein sequence ID" value="KAF4410966.1"/>
    <property type="molecule type" value="Genomic_DNA"/>
</dbReference>
<protein>
    <submittedName>
        <fullName evidence="2">Helix-turn-helix domain-containing protein</fullName>
    </submittedName>
</protein>
<evidence type="ECO:0000313" key="3">
    <source>
        <dbReference type="Proteomes" id="UP000621266"/>
    </source>
</evidence>
<evidence type="ECO:0000259" key="1">
    <source>
        <dbReference type="PROSITE" id="PS50943"/>
    </source>
</evidence>
<evidence type="ECO:0000313" key="2">
    <source>
        <dbReference type="EMBL" id="KAF4410966.1"/>
    </source>
</evidence>
<dbReference type="InterPro" id="IPR043917">
    <property type="entry name" value="DUF5753"/>
</dbReference>
<comment type="caution">
    <text evidence="2">The sequence shown here is derived from an EMBL/GenBank/DDBJ whole genome shotgun (WGS) entry which is preliminary data.</text>
</comment>
<keyword evidence="3" id="KW-1185">Reference proteome</keyword>
<dbReference type="PROSITE" id="PS50943">
    <property type="entry name" value="HTH_CROC1"/>
    <property type="match status" value="1"/>
</dbReference>
<dbReference type="SUPFAM" id="SSF47413">
    <property type="entry name" value="lambda repressor-like DNA-binding domains"/>
    <property type="match status" value="1"/>
</dbReference>
<dbReference type="RefSeq" id="WP_156204861.1">
    <property type="nucleotide sequence ID" value="NZ_WHPN01000025.1"/>
</dbReference>
<dbReference type="InterPro" id="IPR001387">
    <property type="entry name" value="Cro/C1-type_HTH"/>
</dbReference>
<dbReference type="CDD" id="cd00093">
    <property type="entry name" value="HTH_XRE"/>
    <property type="match status" value="1"/>
</dbReference>
<gene>
    <name evidence="2" type="ORF">GCU69_01010</name>
</gene>
<dbReference type="InterPro" id="IPR010982">
    <property type="entry name" value="Lambda_DNA-bd_dom_sf"/>
</dbReference>
<dbReference type="Proteomes" id="UP000621266">
    <property type="component" value="Unassembled WGS sequence"/>
</dbReference>
<dbReference type="Pfam" id="PF19054">
    <property type="entry name" value="DUF5753"/>
    <property type="match status" value="1"/>
</dbReference>
<dbReference type="SMART" id="SM00530">
    <property type="entry name" value="HTH_XRE"/>
    <property type="match status" value="1"/>
</dbReference>
<organism evidence="2 3">
    <name type="scientific">Streptomyces lycii</name>
    <dbReference type="NCBI Taxonomy" id="2654337"/>
    <lineage>
        <taxon>Bacteria</taxon>
        <taxon>Bacillati</taxon>
        <taxon>Actinomycetota</taxon>
        <taxon>Actinomycetes</taxon>
        <taxon>Kitasatosporales</taxon>
        <taxon>Streptomycetaceae</taxon>
        <taxon>Streptomyces</taxon>
    </lineage>
</organism>
<name>A0ABQ7FPV9_9ACTN</name>